<feature type="compositionally biased region" description="Basic and acidic residues" evidence="1">
    <location>
        <begin position="1"/>
        <end position="12"/>
    </location>
</feature>
<dbReference type="EMBL" id="JTDE01000675">
    <property type="protein sequence ID" value="KAF7260609.1"/>
    <property type="molecule type" value="Genomic_DNA"/>
</dbReference>
<name>A0A8S9YZP3_9TREM</name>
<protein>
    <submittedName>
        <fullName evidence="2">Uncharacterized protein</fullName>
    </submittedName>
</protein>
<reference evidence="2" key="1">
    <citation type="submission" date="2019-07" db="EMBL/GenBank/DDBJ databases">
        <title>Annotation for the trematode Paragonimus miyazaki's.</title>
        <authorList>
            <person name="Choi Y.-J."/>
        </authorList>
    </citation>
    <scope>NUCLEOTIDE SEQUENCE</scope>
    <source>
        <strain evidence="2">Japan</strain>
    </source>
</reference>
<evidence type="ECO:0000313" key="3">
    <source>
        <dbReference type="Proteomes" id="UP000822476"/>
    </source>
</evidence>
<dbReference type="Proteomes" id="UP000822476">
    <property type="component" value="Unassembled WGS sequence"/>
</dbReference>
<proteinExistence type="predicted"/>
<organism evidence="2 3">
    <name type="scientific">Paragonimus skrjabini miyazakii</name>
    <dbReference type="NCBI Taxonomy" id="59628"/>
    <lineage>
        <taxon>Eukaryota</taxon>
        <taxon>Metazoa</taxon>
        <taxon>Spiralia</taxon>
        <taxon>Lophotrochozoa</taxon>
        <taxon>Platyhelminthes</taxon>
        <taxon>Trematoda</taxon>
        <taxon>Digenea</taxon>
        <taxon>Plagiorchiida</taxon>
        <taxon>Troglotremata</taxon>
        <taxon>Troglotrematidae</taxon>
        <taxon>Paragonimus</taxon>
    </lineage>
</organism>
<keyword evidence="3" id="KW-1185">Reference proteome</keyword>
<dbReference type="AlphaFoldDB" id="A0A8S9YZP3"/>
<sequence>MVGQMIRDKQFPDESPSTMSAVTSTAASMIAATATTSTSTSKHATRAPVLSLSASLRPLESLHEWRSMWQNECKTQVTAQRGSRVLYPSNQYTTHSEQPSNNCHALCLHTSNRCGAWTSSRSKDSFSH</sequence>
<gene>
    <name evidence="2" type="ORF">EG68_02273</name>
</gene>
<evidence type="ECO:0000256" key="1">
    <source>
        <dbReference type="SAM" id="MobiDB-lite"/>
    </source>
</evidence>
<comment type="caution">
    <text evidence="2">The sequence shown here is derived from an EMBL/GenBank/DDBJ whole genome shotgun (WGS) entry which is preliminary data.</text>
</comment>
<accession>A0A8S9YZP3</accession>
<feature type="region of interest" description="Disordered" evidence="1">
    <location>
        <begin position="1"/>
        <end position="22"/>
    </location>
</feature>
<evidence type="ECO:0000313" key="2">
    <source>
        <dbReference type="EMBL" id="KAF7260609.1"/>
    </source>
</evidence>